<evidence type="ECO:0000256" key="2">
    <source>
        <dbReference type="ARBA" id="ARBA00003921"/>
    </source>
</evidence>
<dbReference type="SUPFAM" id="SSF56176">
    <property type="entry name" value="FAD-binding/transporter-associated domain-like"/>
    <property type="match status" value="1"/>
</dbReference>
<evidence type="ECO:0000256" key="11">
    <source>
        <dbReference type="ARBA" id="ARBA00022857"/>
    </source>
</evidence>
<keyword evidence="12 19" id="KW-0133">Cell shape</keyword>
<evidence type="ECO:0000256" key="6">
    <source>
        <dbReference type="ARBA" id="ARBA00015188"/>
    </source>
</evidence>
<dbReference type="GO" id="GO:0009252">
    <property type="term" value="P:peptidoglycan biosynthetic process"/>
    <property type="evidence" value="ECO:0007669"/>
    <property type="project" value="UniProtKB-UniRule"/>
</dbReference>
<dbReference type="PANTHER" id="PTHR21071:SF4">
    <property type="entry name" value="UDP-N-ACETYLENOLPYRUVOYLGLUCOSAMINE REDUCTASE"/>
    <property type="match status" value="1"/>
</dbReference>
<dbReference type="AlphaFoldDB" id="A0A9D2APS6"/>
<feature type="active site" evidence="19">
    <location>
        <position position="334"/>
    </location>
</feature>
<dbReference type="GO" id="GO:0008762">
    <property type="term" value="F:UDP-N-acetylmuramate dehydrogenase activity"/>
    <property type="evidence" value="ECO:0007669"/>
    <property type="project" value="UniProtKB-UniRule"/>
</dbReference>
<dbReference type="EC" id="1.3.1.98" evidence="5 19"/>
<dbReference type="SUPFAM" id="SSF56194">
    <property type="entry name" value="Uridine diphospho-N-Acetylenolpyruvylglucosamine reductase, MurB, C-terminal domain"/>
    <property type="match status" value="1"/>
</dbReference>
<dbReference type="GO" id="GO:0071949">
    <property type="term" value="F:FAD binding"/>
    <property type="evidence" value="ECO:0007669"/>
    <property type="project" value="InterPro"/>
</dbReference>
<keyword evidence="14 19" id="KW-0560">Oxidoreductase</keyword>
<comment type="similarity">
    <text evidence="19">Belongs to the MurB family.</text>
</comment>
<evidence type="ECO:0000256" key="7">
    <source>
        <dbReference type="ARBA" id="ARBA00022490"/>
    </source>
</evidence>
<evidence type="ECO:0000256" key="3">
    <source>
        <dbReference type="ARBA" id="ARBA00004496"/>
    </source>
</evidence>
<dbReference type="PANTHER" id="PTHR21071">
    <property type="entry name" value="UDP-N-ACETYLENOLPYRUVOYLGLUCOSAMINE REDUCTASE"/>
    <property type="match status" value="1"/>
</dbReference>
<dbReference type="GO" id="GO:0008360">
    <property type="term" value="P:regulation of cell shape"/>
    <property type="evidence" value="ECO:0007669"/>
    <property type="project" value="UniProtKB-KW"/>
</dbReference>
<comment type="pathway">
    <text evidence="4 19">Cell wall biogenesis; peptidoglycan biosynthesis.</text>
</comment>
<evidence type="ECO:0000256" key="18">
    <source>
        <dbReference type="ARBA" id="ARBA00048914"/>
    </source>
</evidence>
<evidence type="ECO:0000256" key="14">
    <source>
        <dbReference type="ARBA" id="ARBA00023002"/>
    </source>
</evidence>
<evidence type="ECO:0000256" key="8">
    <source>
        <dbReference type="ARBA" id="ARBA00022618"/>
    </source>
</evidence>
<dbReference type="Gene3D" id="3.30.43.10">
    <property type="entry name" value="Uridine Diphospho-n-acetylenolpyruvylglucosamine Reductase, domain 2"/>
    <property type="match status" value="1"/>
</dbReference>
<dbReference type="GO" id="GO:0051301">
    <property type="term" value="P:cell division"/>
    <property type="evidence" value="ECO:0007669"/>
    <property type="project" value="UniProtKB-KW"/>
</dbReference>
<evidence type="ECO:0000256" key="10">
    <source>
        <dbReference type="ARBA" id="ARBA00022827"/>
    </source>
</evidence>
<evidence type="ECO:0000256" key="19">
    <source>
        <dbReference type="HAMAP-Rule" id="MF_00037"/>
    </source>
</evidence>
<evidence type="ECO:0000259" key="20">
    <source>
        <dbReference type="PROSITE" id="PS51387"/>
    </source>
</evidence>
<reference evidence="21" key="2">
    <citation type="submission" date="2021-04" db="EMBL/GenBank/DDBJ databases">
        <authorList>
            <person name="Gilroy R."/>
        </authorList>
    </citation>
    <scope>NUCLEOTIDE SEQUENCE</scope>
    <source>
        <strain evidence="21">ChiHjej12B11-16260</strain>
    </source>
</reference>
<evidence type="ECO:0000256" key="17">
    <source>
        <dbReference type="ARBA" id="ARBA00031026"/>
    </source>
</evidence>
<evidence type="ECO:0000313" key="22">
    <source>
        <dbReference type="Proteomes" id="UP000824246"/>
    </source>
</evidence>
<dbReference type="GO" id="GO:0005829">
    <property type="term" value="C:cytosol"/>
    <property type="evidence" value="ECO:0007669"/>
    <property type="project" value="TreeGrafter"/>
</dbReference>
<dbReference type="InterPro" id="IPR011601">
    <property type="entry name" value="MurB_C"/>
</dbReference>
<comment type="subcellular location">
    <subcellularLocation>
        <location evidence="3 19">Cytoplasm</location>
    </subcellularLocation>
</comment>
<comment type="caution">
    <text evidence="21">The sequence shown here is derived from an EMBL/GenBank/DDBJ whole genome shotgun (WGS) entry which is preliminary data.</text>
</comment>
<dbReference type="EMBL" id="DXFB01000013">
    <property type="protein sequence ID" value="HIX44694.1"/>
    <property type="molecule type" value="Genomic_DNA"/>
</dbReference>
<dbReference type="GO" id="GO:0071555">
    <property type="term" value="P:cell wall organization"/>
    <property type="evidence" value="ECO:0007669"/>
    <property type="project" value="UniProtKB-KW"/>
</dbReference>
<dbReference type="HAMAP" id="MF_00037">
    <property type="entry name" value="MurB"/>
    <property type="match status" value="1"/>
</dbReference>
<reference evidence="21" key="1">
    <citation type="journal article" date="2021" name="PeerJ">
        <title>Extensive microbial diversity within the chicken gut microbiome revealed by metagenomics and culture.</title>
        <authorList>
            <person name="Gilroy R."/>
            <person name="Ravi A."/>
            <person name="Getino M."/>
            <person name="Pursley I."/>
            <person name="Horton D.L."/>
            <person name="Alikhan N.F."/>
            <person name="Baker D."/>
            <person name="Gharbi K."/>
            <person name="Hall N."/>
            <person name="Watson M."/>
            <person name="Adriaenssens E.M."/>
            <person name="Foster-Nyarko E."/>
            <person name="Jarju S."/>
            <person name="Secka A."/>
            <person name="Antonio M."/>
            <person name="Oren A."/>
            <person name="Chaudhuri R.R."/>
            <person name="La Ragione R."/>
            <person name="Hildebrand F."/>
            <person name="Pallen M.J."/>
        </authorList>
    </citation>
    <scope>NUCLEOTIDE SEQUENCE</scope>
    <source>
        <strain evidence="21">ChiHjej12B11-16260</strain>
    </source>
</reference>
<keyword evidence="16 19" id="KW-0961">Cell wall biogenesis/degradation</keyword>
<keyword evidence="10 19" id="KW-0274">FAD</keyword>
<evidence type="ECO:0000256" key="4">
    <source>
        <dbReference type="ARBA" id="ARBA00004752"/>
    </source>
</evidence>
<evidence type="ECO:0000256" key="16">
    <source>
        <dbReference type="ARBA" id="ARBA00023316"/>
    </source>
</evidence>
<evidence type="ECO:0000256" key="12">
    <source>
        <dbReference type="ARBA" id="ARBA00022960"/>
    </source>
</evidence>
<dbReference type="PROSITE" id="PS51387">
    <property type="entry name" value="FAD_PCMH"/>
    <property type="match status" value="1"/>
</dbReference>
<protein>
    <recommendedName>
        <fullName evidence="6 19">UDP-N-acetylenolpyruvoylglucosamine reductase</fullName>
        <ecNumber evidence="5 19">1.3.1.98</ecNumber>
    </recommendedName>
    <alternativeName>
        <fullName evidence="17 19">UDP-N-acetylmuramate dehydrogenase</fullName>
    </alternativeName>
</protein>
<dbReference type="InterPro" id="IPR036635">
    <property type="entry name" value="MurB_C_sf"/>
</dbReference>
<evidence type="ECO:0000256" key="9">
    <source>
        <dbReference type="ARBA" id="ARBA00022630"/>
    </source>
</evidence>
<feature type="active site" description="Proton donor" evidence="19">
    <location>
        <position position="238"/>
    </location>
</feature>
<keyword evidence="15 19" id="KW-0131">Cell cycle</keyword>
<keyword evidence="7 19" id="KW-0963">Cytoplasm</keyword>
<comment type="function">
    <text evidence="2 19">Cell wall formation.</text>
</comment>
<dbReference type="Pfam" id="PF01565">
    <property type="entry name" value="FAD_binding_4"/>
    <property type="match status" value="1"/>
</dbReference>
<keyword evidence="13 19" id="KW-0573">Peptidoglycan synthesis</keyword>
<sequence length="339" mass="37240">MDNQPAAGSYIDITRRHTFGIPTKTFGWQEYASVGELQELLRGLHSRGVDFMPIGQGSNLLFLHDYHGVLLHSAIVGIELIEQAGDSVLVRAGSGVVWDDFVAYCVTSGWGGVENLSYIPGEVGASAVQNIGAYGVEACDAIYSVEAVDVTTGHVRNFLSEECAYGYRDSIFKQALRGRYIITYVTYKLSLSPVFRLEYGNLRQEAGANPTLQSIRDAVIAIRRRKLPETSEMGSAGSFFVNPVIPRRQYDELLGRYPDMPHYPVDETAVKVPAGWLIDKLGWSGKSRGGAMVYPRQCLVIVNTGSATADDVVGLAAEITRSVWDTYQIEIKPEVNYIG</sequence>
<dbReference type="NCBIfam" id="NF000755">
    <property type="entry name" value="PRK00046.1"/>
    <property type="match status" value="1"/>
</dbReference>
<dbReference type="InterPro" id="IPR016169">
    <property type="entry name" value="FAD-bd_PCMH_sub2"/>
</dbReference>
<dbReference type="NCBIfam" id="TIGR00179">
    <property type="entry name" value="murB"/>
    <property type="match status" value="1"/>
</dbReference>
<name>A0A9D2APS6_9BACT</name>
<comment type="cofactor">
    <cofactor evidence="1 19">
        <name>FAD</name>
        <dbReference type="ChEBI" id="CHEBI:57692"/>
    </cofactor>
</comment>
<dbReference type="InterPro" id="IPR003170">
    <property type="entry name" value="MurB"/>
</dbReference>
<feature type="active site" evidence="19">
    <location>
        <position position="168"/>
    </location>
</feature>
<dbReference type="Gene3D" id="3.30.465.10">
    <property type="match status" value="1"/>
</dbReference>
<dbReference type="Gene3D" id="3.90.78.10">
    <property type="entry name" value="UDP-N-acetylenolpyruvoylglucosamine reductase, C-terminal domain"/>
    <property type="match status" value="1"/>
</dbReference>
<keyword evidence="9 19" id="KW-0285">Flavoprotein</keyword>
<feature type="domain" description="FAD-binding PCMH-type" evidence="20">
    <location>
        <begin position="21"/>
        <end position="192"/>
    </location>
</feature>
<evidence type="ECO:0000256" key="13">
    <source>
        <dbReference type="ARBA" id="ARBA00022984"/>
    </source>
</evidence>
<dbReference type="InterPro" id="IPR036318">
    <property type="entry name" value="FAD-bd_PCMH-like_sf"/>
</dbReference>
<dbReference type="Pfam" id="PF02873">
    <property type="entry name" value="MurB_C"/>
    <property type="match status" value="1"/>
</dbReference>
<evidence type="ECO:0000313" key="21">
    <source>
        <dbReference type="EMBL" id="HIX44694.1"/>
    </source>
</evidence>
<gene>
    <name evidence="19 21" type="primary">murB</name>
    <name evidence="21" type="ORF">H9982_00565</name>
</gene>
<dbReference type="Proteomes" id="UP000824246">
    <property type="component" value="Unassembled WGS sequence"/>
</dbReference>
<organism evidence="21 22">
    <name type="scientific">Candidatus Barnesiella excrementipullorum</name>
    <dbReference type="NCBI Taxonomy" id="2838479"/>
    <lineage>
        <taxon>Bacteria</taxon>
        <taxon>Pseudomonadati</taxon>
        <taxon>Bacteroidota</taxon>
        <taxon>Bacteroidia</taxon>
        <taxon>Bacteroidales</taxon>
        <taxon>Barnesiellaceae</taxon>
        <taxon>Barnesiella</taxon>
    </lineage>
</organism>
<proteinExistence type="inferred from homology"/>
<keyword evidence="8 19" id="KW-0132">Cell division</keyword>
<dbReference type="InterPro" id="IPR016166">
    <property type="entry name" value="FAD-bd_PCMH"/>
</dbReference>
<comment type="catalytic activity">
    <reaction evidence="18 19">
        <text>UDP-N-acetyl-alpha-D-muramate + NADP(+) = UDP-N-acetyl-3-O-(1-carboxyvinyl)-alpha-D-glucosamine + NADPH + H(+)</text>
        <dbReference type="Rhea" id="RHEA:12248"/>
        <dbReference type="ChEBI" id="CHEBI:15378"/>
        <dbReference type="ChEBI" id="CHEBI:57783"/>
        <dbReference type="ChEBI" id="CHEBI:58349"/>
        <dbReference type="ChEBI" id="CHEBI:68483"/>
        <dbReference type="ChEBI" id="CHEBI:70757"/>
        <dbReference type="EC" id="1.3.1.98"/>
    </reaction>
</comment>
<evidence type="ECO:0000256" key="15">
    <source>
        <dbReference type="ARBA" id="ARBA00023306"/>
    </source>
</evidence>
<evidence type="ECO:0000256" key="5">
    <source>
        <dbReference type="ARBA" id="ARBA00012518"/>
    </source>
</evidence>
<dbReference type="InterPro" id="IPR016167">
    <property type="entry name" value="FAD-bd_PCMH_sub1"/>
</dbReference>
<accession>A0A9D2APS6</accession>
<keyword evidence="11 19" id="KW-0521">NADP</keyword>
<dbReference type="InterPro" id="IPR006094">
    <property type="entry name" value="Oxid_FAD_bind_N"/>
</dbReference>
<evidence type="ECO:0000256" key="1">
    <source>
        <dbReference type="ARBA" id="ARBA00001974"/>
    </source>
</evidence>